<name>A0A8S5U3K1_9CAUD</name>
<evidence type="ECO:0000313" key="1">
    <source>
        <dbReference type="EMBL" id="DAF89026.1"/>
    </source>
</evidence>
<protein>
    <submittedName>
        <fullName evidence="1">Uncharacterized protein</fullName>
    </submittedName>
</protein>
<sequence length="38" mass="4326">MIQGFLPVFVRAFSIHRNYRLSHTEGCAEGLFFCLPPA</sequence>
<dbReference type="EMBL" id="BK016000">
    <property type="protein sequence ID" value="DAF89026.1"/>
    <property type="molecule type" value="Genomic_DNA"/>
</dbReference>
<reference evidence="1" key="1">
    <citation type="journal article" date="2021" name="Proc. Natl. Acad. Sci. U.S.A.">
        <title>A Catalog of Tens of Thousands of Viruses from Human Metagenomes Reveals Hidden Associations with Chronic Diseases.</title>
        <authorList>
            <person name="Tisza M.J."/>
            <person name="Buck C.B."/>
        </authorList>
    </citation>
    <scope>NUCLEOTIDE SEQUENCE</scope>
    <source>
        <strain evidence="1">CtSA812</strain>
    </source>
</reference>
<proteinExistence type="predicted"/>
<organism evidence="1">
    <name type="scientific">Siphoviridae sp. ctSA812</name>
    <dbReference type="NCBI Taxonomy" id="2825508"/>
    <lineage>
        <taxon>Viruses</taxon>
        <taxon>Duplodnaviria</taxon>
        <taxon>Heunggongvirae</taxon>
        <taxon>Uroviricota</taxon>
        <taxon>Caudoviricetes</taxon>
    </lineage>
</organism>
<accession>A0A8S5U3K1</accession>